<dbReference type="Pfam" id="PF00563">
    <property type="entry name" value="EAL"/>
    <property type="match status" value="1"/>
</dbReference>
<dbReference type="Pfam" id="PF13426">
    <property type="entry name" value="PAS_9"/>
    <property type="match status" value="1"/>
</dbReference>
<dbReference type="InterPro" id="IPR001610">
    <property type="entry name" value="PAC"/>
</dbReference>
<feature type="domain" description="PAS" evidence="2">
    <location>
        <begin position="9"/>
        <end position="44"/>
    </location>
</feature>
<dbReference type="NCBIfam" id="TIGR00254">
    <property type="entry name" value="GGDEF"/>
    <property type="match status" value="1"/>
</dbReference>
<feature type="domain" description="PAC" evidence="3">
    <location>
        <begin position="183"/>
        <end position="238"/>
    </location>
</feature>
<dbReference type="InterPro" id="IPR001633">
    <property type="entry name" value="EAL_dom"/>
</dbReference>
<feature type="domain" description="PAS" evidence="2">
    <location>
        <begin position="235"/>
        <end position="293"/>
    </location>
</feature>
<dbReference type="PANTHER" id="PTHR44757">
    <property type="entry name" value="DIGUANYLATE CYCLASE DGCP"/>
    <property type="match status" value="1"/>
</dbReference>
<dbReference type="PROSITE" id="PS50887">
    <property type="entry name" value="GGDEF"/>
    <property type="match status" value="1"/>
</dbReference>
<dbReference type="InterPro" id="IPR035919">
    <property type="entry name" value="EAL_sf"/>
</dbReference>
<dbReference type="SUPFAM" id="SSF141868">
    <property type="entry name" value="EAL domain-like"/>
    <property type="match status" value="1"/>
</dbReference>
<sequence length="790" mass="88261">MMQTALPINGTDAVNILTTVSDAVMVTDADGIILYANPAAHSLLDREDLLGKNAGLPVMATRKPIDVHLVRRSGLGWAQLRALPIQWAGQTASVLTLTDITELKTVQQQISESEAILWVILDNLPFLVWMKDTAGRYVHANKQWLHSAGQRDIESVMGKTDADFWPDSLAKHYRAIDNDVLQTRRQIKLLEQALHNGRETWVETTKLPVIDNDGQLLGVIGFAHDITAERTAEEQLKLAASIFEYSGEGMIVTDTQNKMIAVNPAFTKLTGYSAAEVIGENPRILGSGIHHESFYQDMWDALQKMGFWSGEITDKKKNGDFHVKKMCINVIPDSEGKPYRYVGLFSDITDAKNNEATIWHQANYDILTELPNRRLFQDRLDQEIKKAKRSEALIAVLFIDLDNFKEVNDTLGHHAGDALLVEASKRIKSCVSPAETVSRFGGDEFLVILACKPDSSSHIESVAQKILATLQEPIAVNDELFFISGSMGITLYPHDAGTSEELIKNADQALYVAKSTGRNRASYFTNTMQEQAQAKLKLTTDLRTALKEKQFRVFYQPIVDLLTGKIGKAEALVRWFHPTRGMVSPADFIPLAEETGLIIELGDWIFKEAANFTKYISQKTQQTFQISINKSPFQFHEKLRGEDWIAYLSEIGLHRNQIVVEITEGLLLNSDPSVTKRLLEYRDAGIEVAIDDFGTGYSSLAYLNKFDIDYLKIDQSFTKNIRPGTSELAISEAIIVMAHKLGLRVIAEGVETEAQRDLLIAAGCDFAQGYLYSKPLPSEAFEKLFTDITQ</sequence>
<dbReference type="InterPro" id="IPR035965">
    <property type="entry name" value="PAS-like_dom_sf"/>
</dbReference>
<protein>
    <submittedName>
        <fullName evidence="6">PAS domain S-box protein</fullName>
    </submittedName>
</protein>
<dbReference type="InterPro" id="IPR043128">
    <property type="entry name" value="Rev_trsase/Diguanyl_cyclase"/>
</dbReference>
<dbReference type="InterPro" id="IPR000014">
    <property type="entry name" value="PAS"/>
</dbReference>
<dbReference type="InterPro" id="IPR013656">
    <property type="entry name" value="PAS_4"/>
</dbReference>
<dbReference type="InterPro" id="IPR000160">
    <property type="entry name" value="GGDEF_dom"/>
</dbReference>
<dbReference type="SMART" id="SM00267">
    <property type="entry name" value="GGDEF"/>
    <property type="match status" value="1"/>
</dbReference>
<dbReference type="Pfam" id="PF00990">
    <property type="entry name" value="GGDEF"/>
    <property type="match status" value="1"/>
</dbReference>
<dbReference type="NCBIfam" id="TIGR00229">
    <property type="entry name" value="sensory_box"/>
    <property type="match status" value="2"/>
</dbReference>
<evidence type="ECO:0000259" key="2">
    <source>
        <dbReference type="PROSITE" id="PS50112"/>
    </source>
</evidence>
<dbReference type="Gene3D" id="3.30.450.20">
    <property type="entry name" value="PAS domain"/>
    <property type="match status" value="3"/>
</dbReference>
<dbReference type="Proteomes" id="UP000237423">
    <property type="component" value="Unassembled WGS sequence"/>
</dbReference>
<dbReference type="Pfam" id="PF08448">
    <property type="entry name" value="PAS_4"/>
    <property type="match status" value="1"/>
</dbReference>
<comment type="caution">
    <text evidence="6">The sequence shown here is derived from an EMBL/GenBank/DDBJ whole genome shotgun (WGS) entry which is preliminary data.</text>
</comment>
<name>A0A2S5CIJ2_9GAMM</name>
<dbReference type="GO" id="GO:0003824">
    <property type="term" value="F:catalytic activity"/>
    <property type="evidence" value="ECO:0007669"/>
    <property type="project" value="UniProtKB-ARBA"/>
</dbReference>
<evidence type="ECO:0000259" key="5">
    <source>
        <dbReference type="PROSITE" id="PS50887"/>
    </source>
</evidence>
<dbReference type="PANTHER" id="PTHR44757:SF2">
    <property type="entry name" value="BIOFILM ARCHITECTURE MAINTENANCE PROTEIN MBAA"/>
    <property type="match status" value="1"/>
</dbReference>
<dbReference type="PROSITE" id="PS50883">
    <property type="entry name" value="EAL"/>
    <property type="match status" value="1"/>
</dbReference>
<dbReference type="CDD" id="cd01949">
    <property type="entry name" value="GGDEF"/>
    <property type="match status" value="1"/>
</dbReference>
<feature type="domain" description="GGDEF" evidence="5">
    <location>
        <begin position="392"/>
        <end position="526"/>
    </location>
</feature>
<feature type="domain" description="EAL" evidence="4">
    <location>
        <begin position="535"/>
        <end position="789"/>
    </location>
</feature>
<dbReference type="SMART" id="SM00086">
    <property type="entry name" value="PAC"/>
    <property type="match status" value="3"/>
</dbReference>
<proteinExistence type="predicted"/>
<dbReference type="RefSeq" id="WP_103975122.1">
    <property type="nucleotide sequence ID" value="NZ_PGFZ01000009.1"/>
</dbReference>
<dbReference type="PROSITE" id="PS50112">
    <property type="entry name" value="PAS"/>
    <property type="match status" value="2"/>
</dbReference>
<dbReference type="SUPFAM" id="SSF55073">
    <property type="entry name" value="Nucleotide cyclase"/>
    <property type="match status" value="1"/>
</dbReference>
<dbReference type="CDD" id="cd00130">
    <property type="entry name" value="PAS"/>
    <property type="match status" value="3"/>
</dbReference>
<accession>A0A2S5CIJ2</accession>
<dbReference type="FunFam" id="3.30.70.270:FF:000001">
    <property type="entry name" value="Diguanylate cyclase domain protein"/>
    <property type="match status" value="1"/>
</dbReference>
<evidence type="ECO:0000313" key="7">
    <source>
        <dbReference type="Proteomes" id="UP000237423"/>
    </source>
</evidence>
<evidence type="ECO:0000259" key="3">
    <source>
        <dbReference type="PROSITE" id="PS50113"/>
    </source>
</evidence>
<reference evidence="6 7" key="1">
    <citation type="submission" date="2017-11" db="EMBL/GenBank/DDBJ databases">
        <title>Draft Genome Sequence of Methylobacter psychrotolerans Sph1T, an Obligate Methanotroph from Low-Temperature Environments.</title>
        <authorList>
            <person name="Oshkin I.Y."/>
            <person name="Miroshnikov K."/>
            <person name="Belova S.E."/>
            <person name="Korzhenkov A."/>
            <person name="Toshchakov S.V."/>
            <person name="Dedysh S.N."/>
        </authorList>
    </citation>
    <scope>NUCLEOTIDE SEQUENCE [LARGE SCALE GENOMIC DNA]</scope>
    <source>
        <strain evidence="6 7">Sph1</strain>
    </source>
</reference>
<dbReference type="PROSITE" id="PS50113">
    <property type="entry name" value="PAC"/>
    <property type="match status" value="1"/>
</dbReference>
<dbReference type="SMART" id="SM00091">
    <property type="entry name" value="PAS"/>
    <property type="match status" value="3"/>
</dbReference>
<dbReference type="Pfam" id="PF13188">
    <property type="entry name" value="PAS_8"/>
    <property type="match status" value="1"/>
</dbReference>
<dbReference type="Gene3D" id="3.30.70.270">
    <property type="match status" value="1"/>
</dbReference>
<evidence type="ECO:0000256" key="1">
    <source>
        <dbReference type="ARBA" id="ARBA00001946"/>
    </source>
</evidence>
<dbReference type="EMBL" id="PGFZ01000009">
    <property type="protein sequence ID" value="POZ50577.1"/>
    <property type="molecule type" value="Genomic_DNA"/>
</dbReference>
<dbReference type="InterPro" id="IPR000700">
    <property type="entry name" value="PAS-assoc_C"/>
</dbReference>
<evidence type="ECO:0000259" key="4">
    <source>
        <dbReference type="PROSITE" id="PS50883"/>
    </source>
</evidence>
<organism evidence="6 7">
    <name type="scientific">Methylovulum psychrotolerans</name>
    <dbReference type="NCBI Taxonomy" id="1704499"/>
    <lineage>
        <taxon>Bacteria</taxon>
        <taxon>Pseudomonadati</taxon>
        <taxon>Pseudomonadota</taxon>
        <taxon>Gammaproteobacteria</taxon>
        <taxon>Methylococcales</taxon>
        <taxon>Methylococcaceae</taxon>
        <taxon>Methylovulum</taxon>
    </lineage>
</organism>
<dbReference type="SUPFAM" id="SSF55785">
    <property type="entry name" value="PYP-like sensor domain (PAS domain)"/>
    <property type="match status" value="3"/>
</dbReference>
<dbReference type="SMART" id="SM00052">
    <property type="entry name" value="EAL"/>
    <property type="match status" value="1"/>
</dbReference>
<dbReference type="AlphaFoldDB" id="A0A2S5CIJ2"/>
<dbReference type="InterPro" id="IPR052155">
    <property type="entry name" value="Biofilm_reg_signaling"/>
</dbReference>
<comment type="cofactor">
    <cofactor evidence="1">
        <name>Mg(2+)</name>
        <dbReference type="ChEBI" id="CHEBI:18420"/>
    </cofactor>
</comment>
<evidence type="ECO:0000313" key="6">
    <source>
        <dbReference type="EMBL" id="POZ50577.1"/>
    </source>
</evidence>
<gene>
    <name evidence="6" type="ORF">AADEFJLK_03469</name>
</gene>
<dbReference type="InterPro" id="IPR029787">
    <property type="entry name" value="Nucleotide_cyclase"/>
</dbReference>
<dbReference type="CDD" id="cd01948">
    <property type="entry name" value="EAL"/>
    <property type="match status" value="1"/>
</dbReference>
<dbReference type="Gene3D" id="3.20.20.450">
    <property type="entry name" value="EAL domain"/>
    <property type="match status" value="1"/>
</dbReference>